<dbReference type="InterPro" id="IPR011530">
    <property type="entry name" value="rRNA_adenine_dimethylase"/>
</dbReference>
<dbReference type="Gene3D" id="3.40.50.150">
    <property type="entry name" value="Vaccinia Virus protein VP39"/>
    <property type="match status" value="1"/>
</dbReference>
<feature type="binding site" evidence="7 8">
    <location>
        <position position="29"/>
    </location>
    <ligand>
        <name>S-adenosyl-L-methionine</name>
        <dbReference type="ChEBI" id="CHEBI:59789"/>
    </ligand>
</feature>
<dbReference type="Pfam" id="PF00398">
    <property type="entry name" value="RrnaAD"/>
    <property type="match status" value="1"/>
</dbReference>
<dbReference type="GO" id="GO:0052908">
    <property type="term" value="F:16S rRNA (adenine(1518)-N(6)/adenine(1519)-N(6))-dimethyltransferase activity"/>
    <property type="evidence" value="ECO:0007669"/>
    <property type="project" value="UniProtKB-EC"/>
</dbReference>
<feature type="binding site" evidence="7 8">
    <location>
        <position position="31"/>
    </location>
    <ligand>
        <name>S-adenosyl-L-methionine</name>
        <dbReference type="ChEBI" id="CHEBI:59789"/>
    </ligand>
</feature>
<dbReference type="InterPro" id="IPR029063">
    <property type="entry name" value="SAM-dependent_MTases_sf"/>
</dbReference>
<evidence type="ECO:0000256" key="7">
    <source>
        <dbReference type="HAMAP-Rule" id="MF_00607"/>
    </source>
</evidence>
<keyword evidence="11" id="KW-1185">Reference proteome</keyword>
<evidence type="ECO:0000313" key="10">
    <source>
        <dbReference type="EMBL" id="SJZ69814.1"/>
    </source>
</evidence>
<organism evidence="10 11">
    <name type="scientific">Anaerorhabdus furcosa</name>
    <dbReference type="NCBI Taxonomy" id="118967"/>
    <lineage>
        <taxon>Bacteria</taxon>
        <taxon>Bacillati</taxon>
        <taxon>Bacillota</taxon>
        <taxon>Erysipelotrichia</taxon>
        <taxon>Erysipelotrichales</taxon>
        <taxon>Erysipelotrichaceae</taxon>
        <taxon>Anaerorhabdus</taxon>
    </lineage>
</organism>
<dbReference type="STRING" id="118967.SAMN02745191_1384"/>
<dbReference type="GO" id="GO:0005829">
    <property type="term" value="C:cytosol"/>
    <property type="evidence" value="ECO:0007669"/>
    <property type="project" value="TreeGrafter"/>
</dbReference>
<dbReference type="RefSeq" id="WP_078711786.1">
    <property type="nucleotide sequence ID" value="NZ_FUWY01000003.1"/>
</dbReference>
<dbReference type="InterPro" id="IPR023165">
    <property type="entry name" value="rRNA_Ade_diMease-like_C"/>
</dbReference>
<dbReference type="CDD" id="cd02440">
    <property type="entry name" value="AdoMet_MTases"/>
    <property type="match status" value="1"/>
</dbReference>
<dbReference type="PANTHER" id="PTHR11727:SF7">
    <property type="entry name" value="DIMETHYLADENOSINE TRANSFERASE-RELATED"/>
    <property type="match status" value="1"/>
</dbReference>
<name>A0A1T4MSN8_9FIRM</name>
<dbReference type="InterPro" id="IPR020596">
    <property type="entry name" value="rRNA_Ade_Mease_Trfase_CS"/>
</dbReference>
<feature type="binding site" evidence="7 8">
    <location>
        <position position="101"/>
    </location>
    <ligand>
        <name>S-adenosyl-L-methionine</name>
        <dbReference type="ChEBI" id="CHEBI:59789"/>
    </ligand>
</feature>
<evidence type="ECO:0000256" key="6">
    <source>
        <dbReference type="ARBA" id="ARBA00022884"/>
    </source>
</evidence>
<protein>
    <recommendedName>
        <fullName evidence="7">Ribosomal RNA small subunit methyltransferase A</fullName>
        <ecNumber evidence="7">2.1.1.182</ecNumber>
    </recommendedName>
    <alternativeName>
        <fullName evidence="7">16S rRNA (adenine(1518)-N(6)/adenine(1519)-N(6))-dimethyltransferase</fullName>
    </alternativeName>
    <alternativeName>
        <fullName evidence="7">16S rRNA dimethyladenosine transferase</fullName>
    </alternativeName>
    <alternativeName>
        <fullName evidence="7">16S rRNA dimethylase</fullName>
    </alternativeName>
    <alternativeName>
        <fullName evidence="7">S-adenosylmethionine-6-N', N'-adenosyl(rRNA) dimethyltransferase</fullName>
    </alternativeName>
</protein>
<keyword evidence="2 7" id="KW-0698">rRNA processing</keyword>
<keyword evidence="1 7" id="KW-0963">Cytoplasm</keyword>
<comment type="similarity">
    <text evidence="7">Belongs to the class I-like SAM-binding methyltransferase superfamily. rRNA adenine N(6)-methyltransferase family. RsmA subfamily.</text>
</comment>
<comment type="subcellular location">
    <subcellularLocation>
        <location evidence="7">Cytoplasm</location>
    </subcellularLocation>
</comment>
<evidence type="ECO:0000256" key="2">
    <source>
        <dbReference type="ARBA" id="ARBA00022552"/>
    </source>
</evidence>
<evidence type="ECO:0000256" key="3">
    <source>
        <dbReference type="ARBA" id="ARBA00022603"/>
    </source>
</evidence>
<evidence type="ECO:0000313" key="11">
    <source>
        <dbReference type="Proteomes" id="UP000243297"/>
    </source>
</evidence>
<keyword evidence="5 7" id="KW-0949">S-adenosyl-L-methionine</keyword>
<feature type="binding site" evidence="7 8">
    <location>
        <position position="126"/>
    </location>
    <ligand>
        <name>S-adenosyl-L-methionine</name>
        <dbReference type="ChEBI" id="CHEBI:59789"/>
    </ligand>
</feature>
<dbReference type="EC" id="2.1.1.182" evidence="7"/>
<dbReference type="PROSITE" id="PS51689">
    <property type="entry name" value="SAM_RNA_A_N6_MT"/>
    <property type="match status" value="1"/>
</dbReference>
<evidence type="ECO:0000256" key="8">
    <source>
        <dbReference type="PROSITE-ProRule" id="PRU01026"/>
    </source>
</evidence>
<dbReference type="Proteomes" id="UP000243297">
    <property type="component" value="Unassembled WGS sequence"/>
</dbReference>
<dbReference type="InterPro" id="IPR020598">
    <property type="entry name" value="rRNA_Ade_methylase_Trfase_N"/>
</dbReference>
<dbReference type="InterPro" id="IPR001737">
    <property type="entry name" value="KsgA/Erm"/>
</dbReference>
<feature type="domain" description="Ribosomal RNA adenine methylase transferase N-terminal" evidence="9">
    <location>
        <begin position="36"/>
        <end position="211"/>
    </location>
</feature>
<feature type="binding site" evidence="7 8">
    <location>
        <position position="55"/>
    </location>
    <ligand>
        <name>S-adenosyl-L-methionine</name>
        <dbReference type="ChEBI" id="CHEBI:59789"/>
    </ligand>
</feature>
<evidence type="ECO:0000256" key="5">
    <source>
        <dbReference type="ARBA" id="ARBA00022691"/>
    </source>
</evidence>
<dbReference type="PROSITE" id="PS01131">
    <property type="entry name" value="RRNA_A_DIMETH"/>
    <property type="match status" value="1"/>
</dbReference>
<dbReference type="SMART" id="SM00650">
    <property type="entry name" value="rADc"/>
    <property type="match status" value="1"/>
</dbReference>
<keyword evidence="3 7" id="KW-0489">Methyltransferase</keyword>
<gene>
    <name evidence="7" type="primary">rsmA</name>
    <name evidence="7" type="synonym">ksgA</name>
    <name evidence="10" type="ORF">SAMN02745191_1384</name>
</gene>
<evidence type="ECO:0000259" key="9">
    <source>
        <dbReference type="SMART" id="SM00650"/>
    </source>
</evidence>
<comment type="function">
    <text evidence="7">Specifically dimethylates two adjacent adenosines (A1518 and A1519) in the loop of a conserved hairpin near the 3'-end of 16S rRNA in the 30S particle. May play a critical role in biogenesis of 30S subunits.</text>
</comment>
<reference evidence="11" key="1">
    <citation type="submission" date="2017-02" db="EMBL/GenBank/DDBJ databases">
        <authorList>
            <person name="Varghese N."/>
            <person name="Submissions S."/>
        </authorList>
    </citation>
    <scope>NUCLEOTIDE SEQUENCE [LARGE SCALE GENOMIC DNA]</scope>
    <source>
        <strain evidence="11">ATCC 25662</strain>
    </source>
</reference>
<sequence length="284" mass="32712">MNKPIASVARTNEILKKFDLYAKKGYGQNFIIEPGIVRKIAENAQGDNQCIIEIGPGIGALTEQLALRAKRVIAYEIDDRLIDVLAYSLSEYNNVEIIHEDFLQMDFDQLIKELKKQYEKIVVCANLPYYITTPILFKIFESKEEVDCITVMVQKEVADRFCANKSTKDYNALSVITQYLYDAKTIMKIPRTIFNPKPNIDSAVVQFNKKSEKNTVDNEAAFFEFVKGCFKQRRKTLYNNLKELGKQPEVIKKCIDDAGLSETIRAEACDLDKFIELYNLWREL</sequence>
<dbReference type="EMBL" id="FUWY01000003">
    <property type="protein sequence ID" value="SJZ69814.1"/>
    <property type="molecule type" value="Genomic_DNA"/>
</dbReference>
<evidence type="ECO:0000256" key="1">
    <source>
        <dbReference type="ARBA" id="ARBA00022490"/>
    </source>
</evidence>
<dbReference type="AlphaFoldDB" id="A0A1T4MSN8"/>
<accession>A0A1T4MSN8</accession>
<dbReference type="NCBIfam" id="TIGR00755">
    <property type="entry name" value="ksgA"/>
    <property type="match status" value="1"/>
</dbReference>
<dbReference type="OrthoDB" id="9814755at2"/>
<proteinExistence type="inferred from homology"/>
<dbReference type="PANTHER" id="PTHR11727">
    <property type="entry name" value="DIMETHYLADENOSINE TRANSFERASE"/>
    <property type="match status" value="1"/>
</dbReference>
<dbReference type="GO" id="GO:0003723">
    <property type="term" value="F:RNA binding"/>
    <property type="evidence" value="ECO:0007669"/>
    <property type="project" value="UniProtKB-UniRule"/>
</dbReference>
<dbReference type="FunFam" id="3.40.50.150:FF:000023">
    <property type="entry name" value="Ribosomal RNA small subunit methyltransferase A"/>
    <property type="match status" value="1"/>
</dbReference>
<evidence type="ECO:0000256" key="4">
    <source>
        <dbReference type="ARBA" id="ARBA00022679"/>
    </source>
</evidence>
<dbReference type="HAMAP" id="MF_00607">
    <property type="entry name" value="16SrRNA_methyltr_A"/>
    <property type="match status" value="1"/>
</dbReference>
<dbReference type="SUPFAM" id="SSF53335">
    <property type="entry name" value="S-adenosyl-L-methionine-dependent methyltransferases"/>
    <property type="match status" value="1"/>
</dbReference>
<dbReference type="Gene3D" id="1.10.8.100">
    <property type="entry name" value="Ribosomal RNA adenine dimethylase-like, domain 2"/>
    <property type="match status" value="1"/>
</dbReference>
<feature type="binding site" evidence="7 8">
    <location>
        <position position="76"/>
    </location>
    <ligand>
        <name>S-adenosyl-L-methionine</name>
        <dbReference type="ChEBI" id="CHEBI:59789"/>
    </ligand>
</feature>
<keyword evidence="4 7" id="KW-0808">Transferase</keyword>
<comment type="catalytic activity">
    <reaction evidence="7">
        <text>adenosine(1518)/adenosine(1519) in 16S rRNA + 4 S-adenosyl-L-methionine = N(6)-dimethyladenosine(1518)/N(6)-dimethyladenosine(1519) in 16S rRNA + 4 S-adenosyl-L-homocysteine + 4 H(+)</text>
        <dbReference type="Rhea" id="RHEA:19609"/>
        <dbReference type="Rhea" id="RHEA-COMP:10232"/>
        <dbReference type="Rhea" id="RHEA-COMP:10233"/>
        <dbReference type="ChEBI" id="CHEBI:15378"/>
        <dbReference type="ChEBI" id="CHEBI:57856"/>
        <dbReference type="ChEBI" id="CHEBI:59789"/>
        <dbReference type="ChEBI" id="CHEBI:74411"/>
        <dbReference type="ChEBI" id="CHEBI:74493"/>
        <dbReference type="EC" id="2.1.1.182"/>
    </reaction>
</comment>
<keyword evidence="6 7" id="KW-0694">RNA-binding</keyword>